<evidence type="ECO:0000256" key="1">
    <source>
        <dbReference type="SAM" id="SignalP"/>
    </source>
</evidence>
<accession>A0ABU0YHQ1</accession>
<comment type="caution">
    <text evidence="2">The sequence shown here is derived from an EMBL/GenBank/DDBJ whole genome shotgun (WGS) entry which is preliminary data.</text>
</comment>
<name>A0ABU0YHQ1_9PROT</name>
<gene>
    <name evidence="2" type="ORF">Q8A70_06165</name>
</gene>
<dbReference type="RefSeq" id="WP_379954641.1">
    <property type="nucleotide sequence ID" value="NZ_JAUYVI010000002.1"/>
</dbReference>
<keyword evidence="1" id="KW-0732">Signal</keyword>
<feature type="signal peptide" evidence="1">
    <location>
        <begin position="1"/>
        <end position="22"/>
    </location>
</feature>
<proteinExistence type="predicted"/>
<feature type="chain" id="PRO_5047493589" evidence="1">
    <location>
        <begin position="23"/>
        <end position="105"/>
    </location>
</feature>
<evidence type="ECO:0000313" key="3">
    <source>
        <dbReference type="Proteomes" id="UP001230156"/>
    </source>
</evidence>
<dbReference type="Proteomes" id="UP001230156">
    <property type="component" value="Unassembled WGS sequence"/>
</dbReference>
<reference evidence="3" key="1">
    <citation type="submission" date="2023-08" db="EMBL/GenBank/DDBJ databases">
        <title>Rhodospirillaceae gen. nov., a novel taxon isolated from the Yangtze River Yuezi River estuary sludge.</title>
        <authorList>
            <person name="Ruan L."/>
        </authorList>
    </citation>
    <scope>NUCLEOTIDE SEQUENCE [LARGE SCALE GENOMIC DNA]</scope>
    <source>
        <strain evidence="3">R-7</strain>
    </source>
</reference>
<keyword evidence="3" id="KW-1185">Reference proteome</keyword>
<dbReference type="EMBL" id="JAUYVI010000002">
    <property type="protein sequence ID" value="MDQ7247240.1"/>
    <property type="molecule type" value="Genomic_DNA"/>
</dbReference>
<sequence length="105" mass="10928">MLTRTSIVTGLAVLLLSTAAFADSTPATSTVKPKPTQNTQKMADRCSALETQFDQAITTHGNAAKAAAAKQLRTKGGTLCSTNKQASGIRNLQQALKDLGVKPNA</sequence>
<organism evidence="2 3">
    <name type="scientific">Dongia sedimenti</name>
    <dbReference type="NCBI Taxonomy" id="3064282"/>
    <lineage>
        <taxon>Bacteria</taxon>
        <taxon>Pseudomonadati</taxon>
        <taxon>Pseudomonadota</taxon>
        <taxon>Alphaproteobacteria</taxon>
        <taxon>Rhodospirillales</taxon>
        <taxon>Dongiaceae</taxon>
        <taxon>Dongia</taxon>
    </lineage>
</organism>
<evidence type="ECO:0000313" key="2">
    <source>
        <dbReference type="EMBL" id="MDQ7247240.1"/>
    </source>
</evidence>
<protein>
    <submittedName>
        <fullName evidence="2">Uncharacterized protein</fullName>
    </submittedName>
</protein>